<dbReference type="InterPro" id="IPR038726">
    <property type="entry name" value="PDDEXK_AddAB-type"/>
</dbReference>
<reference evidence="2 3" key="1">
    <citation type="submission" date="2018-08" db="EMBL/GenBank/DDBJ databases">
        <title>A genome reference for cultivated species of the human gut microbiota.</title>
        <authorList>
            <person name="Zou Y."/>
            <person name="Xue W."/>
            <person name="Luo G."/>
        </authorList>
    </citation>
    <scope>NUCLEOTIDE SEQUENCE [LARGE SCALE GENOMIC DNA]</scope>
    <source>
        <strain evidence="2 3">AF24-12</strain>
    </source>
</reference>
<sequence length="995" mass="115333">MKTFLKYVARDILEKYGNNLSDIAIVFPNKRAALFLNESLARLTDHPIWSPSYITISDLFRKHSTLKVGDPIKLVCDLHKTFVACTGIDETLDHFYGWGQLLITDFDDIDKNMAEAEKLFANLSNIHELDDISYLTEEQKTLIKKFFSNFNDDHNSELKKRFLQLWSHFLDIYKQFNMRLEEQGLAYEGALYRKVANDENIKFQHKKYLFVGFNMMQVVERKLCDRLMKEGKAHFYWDYDDYYMQNNHEAGHYIREYLKYYPNELNDMPPHDLRDIYHNFDNNKDITYISASTENIQARYVNQWLKEKKRYKYGKKVAIVLADEGLLQSVIHSLPTNEDIKSLPDYSENDKLAYNITLGYPLQQTPFYSLLQQLIKLQGVGHPKHSNNYRLHNVLMVLRHPYTRYISQNYSKLLSALDEQKQFYPTRQFLSMDGDEGLSLLFKDLGETATENEYNLRLIQYLLDILKTIGVNSKEQDDPLFQESLFRTYTLLNRLQELIQTGDLAVDCITLERLIQQLIQSTSIPFHGEPAEGIQVMGVLETRNLDFEHILVLSCNEGKLPKGVNDASFIPYSLRKAYGLTTVDNKVAIYAYYFHSLLQRSHDITLCYNNATEDGQSGEMSRFMLQLLVESHHDIERFSLVAGQNTMRPTYEPIEKKLHALSQLKNLKMLTPTFLNTYLRCEKQFYYKYVEGLIEPDEIDEDEVDNKVFGNIFHRAAELFYLGLASSDALTTDGKGELKLTRPIVVSKEQLEQALKDKSLIYRLVDQAFREELFKVSAAGYRPKYNGLQLINKEVIARYIRQLVTIDIRQAPFTILGLELVVKTDVEVETSTGNLSLSIGGFIDRLDAVAANGHANGNNLAERIRVIDYKTGRISTTRPRELSEVFDPSMLNKHTDYYLQSMLYSIIVSHNRNLNPAQEPVSPGLLFIQNAGAEDYDPTLKMGKELISSIDVYEEEFMKQLKVLIANIFDKDQPFRPTDDKHRCEYCPYAALCKS</sequence>
<protein>
    <submittedName>
        <fullName evidence="2">PD-(D/E)XK nuclease family protein</fullName>
    </submittedName>
</protein>
<dbReference type="InterPro" id="IPR027417">
    <property type="entry name" value="P-loop_NTPase"/>
</dbReference>
<feature type="domain" description="PD-(D/E)XK endonuclease-like" evidence="1">
    <location>
        <begin position="670"/>
        <end position="994"/>
    </location>
</feature>
<gene>
    <name evidence="2" type="ORF">DWY11_11415</name>
</gene>
<dbReference type="SUPFAM" id="SSF52540">
    <property type="entry name" value="P-loop containing nucleoside triphosphate hydrolases"/>
    <property type="match status" value="1"/>
</dbReference>
<comment type="caution">
    <text evidence="2">The sequence shown here is derived from an EMBL/GenBank/DDBJ whole genome shotgun (WGS) entry which is preliminary data.</text>
</comment>
<proteinExistence type="predicted"/>
<dbReference type="RefSeq" id="WP_117586663.1">
    <property type="nucleotide sequence ID" value="NZ_QRVA01000030.1"/>
</dbReference>
<name>A0A3E5E5S3_9BACT</name>
<dbReference type="AlphaFoldDB" id="A0A3E5E5S3"/>
<dbReference type="InterPro" id="IPR011604">
    <property type="entry name" value="PDDEXK-like_dom_sf"/>
</dbReference>
<organism evidence="2 3">
    <name type="scientific">Segatella copri</name>
    <dbReference type="NCBI Taxonomy" id="165179"/>
    <lineage>
        <taxon>Bacteria</taxon>
        <taxon>Pseudomonadati</taxon>
        <taxon>Bacteroidota</taxon>
        <taxon>Bacteroidia</taxon>
        <taxon>Bacteroidales</taxon>
        <taxon>Prevotellaceae</taxon>
        <taxon>Segatella</taxon>
    </lineage>
</organism>
<dbReference type="Pfam" id="PF12705">
    <property type="entry name" value="PDDEXK_1"/>
    <property type="match status" value="1"/>
</dbReference>
<evidence type="ECO:0000313" key="3">
    <source>
        <dbReference type="Proteomes" id="UP000283872"/>
    </source>
</evidence>
<evidence type="ECO:0000313" key="2">
    <source>
        <dbReference type="EMBL" id="RGS13461.1"/>
    </source>
</evidence>
<dbReference type="Proteomes" id="UP000283872">
    <property type="component" value="Unassembled WGS sequence"/>
</dbReference>
<evidence type="ECO:0000259" key="1">
    <source>
        <dbReference type="Pfam" id="PF12705"/>
    </source>
</evidence>
<accession>A0A3E5E5S3</accession>
<dbReference type="Gene3D" id="3.90.320.10">
    <property type="match status" value="1"/>
</dbReference>
<dbReference type="EMBL" id="QRVA01000030">
    <property type="protein sequence ID" value="RGS13461.1"/>
    <property type="molecule type" value="Genomic_DNA"/>
</dbReference>